<comment type="caution">
    <text evidence="1">The sequence shown here is derived from an EMBL/GenBank/DDBJ whole genome shotgun (WGS) entry which is preliminary data.</text>
</comment>
<dbReference type="EMBL" id="JBITGY010000015">
    <property type="protein sequence ID" value="MFI6504520.1"/>
    <property type="molecule type" value="Genomic_DNA"/>
</dbReference>
<proteinExistence type="predicted"/>
<reference evidence="1 2" key="1">
    <citation type="submission" date="2024-10" db="EMBL/GenBank/DDBJ databases">
        <title>The Natural Products Discovery Center: Release of the First 8490 Sequenced Strains for Exploring Actinobacteria Biosynthetic Diversity.</title>
        <authorList>
            <person name="Kalkreuter E."/>
            <person name="Kautsar S.A."/>
            <person name="Yang D."/>
            <person name="Bader C.D."/>
            <person name="Teijaro C.N."/>
            <person name="Fluegel L."/>
            <person name="Davis C.M."/>
            <person name="Simpson J.R."/>
            <person name="Lauterbach L."/>
            <person name="Steele A.D."/>
            <person name="Gui C."/>
            <person name="Meng S."/>
            <person name="Li G."/>
            <person name="Viehrig K."/>
            <person name="Ye F."/>
            <person name="Su P."/>
            <person name="Kiefer A.F."/>
            <person name="Nichols A."/>
            <person name="Cepeda A.J."/>
            <person name="Yan W."/>
            <person name="Fan B."/>
            <person name="Jiang Y."/>
            <person name="Adhikari A."/>
            <person name="Zheng C.-J."/>
            <person name="Schuster L."/>
            <person name="Cowan T.M."/>
            <person name="Smanski M.J."/>
            <person name="Chevrette M.G."/>
            <person name="De Carvalho L.P.S."/>
            <person name="Shen B."/>
        </authorList>
    </citation>
    <scope>NUCLEOTIDE SEQUENCE [LARGE SCALE GENOMIC DNA]</scope>
    <source>
        <strain evidence="1 2">NPDC050545</strain>
    </source>
</reference>
<protein>
    <recommendedName>
        <fullName evidence="3">Allene oxide cyclase barrel-like domain-containing protein</fullName>
    </recommendedName>
</protein>
<dbReference type="Proteomes" id="UP001612741">
    <property type="component" value="Unassembled WGS sequence"/>
</dbReference>
<dbReference type="RefSeq" id="WP_397090282.1">
    <property type="nucleotide sequence ID" value="NZ_JBITGY010000015.1"/>
</dbReference>
<accession>A0ABW7Z8N4</accession>
<name>A0ABW7Z8N4_9ACTN</name>
<organism evidence="1 2">
    <name type="scientific">Nonomuraea typhae</name>
    <dbReference type="NCBI Taxonomy" id="2603600"/>
    <lineage>
        <taxon>Bacteria</taxon>
        <taxon>Bacillati</taxon>
        <taxon>Actinomycetota</taxon>
        <taxon>Actinomycetes</taxon>
        <taxon>Streptosporangiales</taxon>
        <taxon>Streptosporangiaceae</taxon>
        <taxon>Nonomuraea</taxon>
    </lineage>
</organism>
<evidence type="ECO:0000313" key="1">
    <source>
        <dbReference type="EMBL" id="MFI6504520.1"/>
    </source>
</evidence>
<gene>
    <name evidence="1" type="ORF">ACIBG2_44545</name>
</gene>
<keyword evidence="2" id="KW-1185">Reference proteome</keyword>
<evidence type="ECO:0000313" key="2">
    <source>
        <dbReference type="Proteomes" id="UP001612741"/>
    </source>
</evidence>
<sequence length="143" mass="15509">MPPRQKPRETSSRPPIAITAVVDAVGALAGDTVHDHLYLYDTNKAGGSTGFGTEQLRTKVRAGDRVVWNVLALECEAFVGIADIVVDKDVIEPERQTYPGTDVAYWIGTVKKDDIGQVPYQIKFLVGTRTIPITTTLSPTLVG</sequence>
<evidence type="ECO:0008006" key="3">
    <source>
        <dbReference type="Google" id="ProtNLM"/>
    </source>
</evidence>